<organism evidence="1">
    <name type="scientific">Sesamum radiatum</name>
    <name type="common">Black benniseed</name>
    <dbReference type="NCBI Taxonomy" id="300843"/>
    <lineage>
        <taxon>Eukaryota</taxon>
        <taxon>Viridiplantae</taxon>
        <taxon>Streptophyta</taxon>
        <taxon>Embryophyta</taxon>
        <taxon>Tracheophyta</taxon>
        <taxon>Spermatophyta</taxon>
        <taxon>Magnoliopsida</taxon>
        <taxon>eudicotyledons</taxon>
        <taxon>Gunneridae</taxon>
        <taxon>Pentapetalae</taxon>
        <taxon>asterids</taxon>
        <taxon>lamiids</taxon>
        <taxon>Lamiales</taxon>
        <taxon>Pedaliaceae</taxon>
        <taxon>Sesamum</taxon>
    </lineage>
</organism>
<proteinExistence type="predicted"/>
<dbReference type="AlphaFoldDB" id="A0AAW2KNL4"/>
<accession>A0AAW2KNL4</accession>
<comment type="caution">
    <text evidence="1">The sequence shown here is derived from an EMBL/GenBank/DDBJ whole genome shotgun (WGS) entry which is preliminary data.</text>
</comment>
<dbReference type="InterPro" id="IPR036691">
    <property type="entry name" value="Endo/exonu/phosph_ase_sf"/>
</dbReference>
<name>A0AAW2KNL4_SESRA</name>
<dbReference type="InterPro" id="IPR052343">
    <property type="entry name" value="Retrotransposon-Effector_Assoc"/>
</dbReference>
<dbReference type="Gene3D" id="3.60.10.10">
    <property type="entry name" value="Endonuclease/exonuclease/phosphatase"/>
    <property type="match status" value="1"/>
</dbReference>
<reference evidence="1" key="2">
    <citation type="journal article" date="2024" name="Plant">
        <title>Genomic evolution and insights into agronomic trait innovations of Sesamum species.</title>
        <authorList>
            <person name="Miao H."/>
            <person name="Wang L."/>
            <person name="Qu L."/>
            <person name="Liu H."/>
            <person name="Sun Y."/>
            <person name="Le M."/>
            <person name="Wang Q."/>
            <person name="Wei S."/>
            <person name="Zheng Y."/>
            <person name="Lin W."/>
            <person name="Duan Y."/>
            <person name="Cao H."/>
            <person name="Xiong S."/>
            <person name="Wang X."/>
            <person name="Wei L."/>
            <person name="Li C."/>
            <person name="Ma Q."/>
            <person name="Ju M."/>
            <person name="Zhao R."/>
            <person name="Li G."/>
            <person name="Mu C."/>
            <person name="Tian Q."/>
            <person name="Mei H."/>
            <person name="Zhang T."/>
            <person name="Gao T."/>
            <person name="Zhang H."/>
        </authorList>
    </citation>
    <scope>NUCLEOTIDE SEQUENCE</scope>
    <source>
        <strain evidence="1">G02</strain>
    </source>
</reference>
<dbReference type="PANTHER" id="PTHR46890">
    <property type="entry name" value="NON-LTR RETROLELEMENT REVERSE TRANSCRIPTASE-LIKE PROTEIN-RELATED"/>
    <property type="match status" value="1"/>
</dbReference>
<sequence>MWEKLLELGQPMNMPWLILGDFNCVKSPTEKQLGATPTWYELKDFADCCLSLGLNDAPTTGCYFTWYSNSESNSVWYHQDFMATVENGWNLNVDGTAQFCLCRKLKGHLKSLQNLHFSHISVRAKDADLALQDAQIQLESDPEKATIRDSVRELRKKAVFLAEAERHFYYQKAKLHFLKMGDRNTKFFHDMVKRNAAKSSILAITKTDGTTITSAMEIGQEFVSYFTSPLGTEVPILPVDNAVFNWGPKLSSELALELCRVVIPEEVKQAIFHISDNKAPGPDGYSACFFKRAWHIVGDQVCTAVLDFFRSGRLLRQLNHSIIALVPKSDHCPTVADYRLISCCNVIYKAITKIIADRLATALEHLTDRCQGLRWGTEPYRQHLLV</sequence>
<dbReference type="PANTHER" id="PTHR46890:SF48">
    <property type="entry name" value="RNA-DIRECTED DNA POLYMERASE"/>
    <property type="match status" value="1"/>
</dbReference>
<dbReference type="SUPFAM" id="SSF56219">
    <property type="entry name" value="DNase I-like"/>
    <property type="match status" value="1"/>
</dbReference>
<evidence type="ECO:0008006" key="2">
    <source>
        <dbReference type="Google" id="ProtNLM"/>
    </source>
</evidence>
<protein>
    <recommendedName>
        <fullName evidence="2">Reverse transcriptase</fullName>
    </recommendedName>
</protein>
<reference evidence="1" key="1">
    <citation type="submission" date="2020-06" db="EMBL/GenBank/DDBJ databases">
        <authorList>
            <person name="Li T."/>
            <person name="Hu X."/>
            <person name="Zhang T."/>
            <person name="Song X."/>
            <person name="Zhang H."/>
            <person name="Dai N."/>
            <person name="Sheng W."/>
            <person name="Hou X."/>
            <person name="Wei L."/>
        </authorList>
    </citation>
    <scope>NUCLEOTIDE SEQUENCE</scope>
    <source>
        <strain evidence="1">G02</strain>
        <tissue evidence="1">Leaf</tissue>
    </source>
</reference>
<gene>
    <name evidence="1" type="ORF">Sradi_6138100</name>
</gene>
<dbReference type="EMBL" id="JACGWJ010000028">
    <property type="protein sequence ID" value="KAL0307208.1"/>
    <property type="molecule type" value="Genomic_DNA"/>
</dbReference>
<evidence type="ECO:0000313" key="1">
    <source>
        <dbReference type="EMBL" id="KAL0307208.1"/>
    </source>
</evidence>